<evidence type="ECO:0000313" key="2">
    <source>
        <dbReference type="EMBL" id="ORY50835.1"/>
    </source>
</evidence>
<gene>
    <name evidence="2" type="ORF">BCR33DRAFT_496656</name>
</gene>
<proteinExistence type="predicted"/>
<protein>
    <submittedName>
        <fullName evidence="2">Uncharacterized protein</fullName>
    </submittedName>
</protein>
<keyword evidence="3" id="KW-1185">Reference proteome</keyword>
<accession>A0A1Y2CWW6</accession>
<dbReference type="OrthoDB" id="10418182at2759"/>
<feature type="region of interest" description="Disordered" evidence="1">
    <location>
        <begin position="1"/>
        <end position="31"/>
    </location>
</feature>
<dbReference type="EMBL" id="MCGO01000006">
    <property type="protein sequence ID" value="ORY50835.1"/>
    <property type="molecule type" value="Genomic_DNA"/>
</dbReference>
<feature type="compositionally biased region" description="Low complexity" evidence="1">
    <location>
        <begin position="1"/>
        <end position="10"/>
    </location>
</feature>
<comment type="caution">
    <text evidence="2">The sequence shown here is derived from an EMBL/GenBank/DDBJ whole genome shotgun (WGS) entry which is preliminary data.</text>
</comment>
<dbReference type="SUPFAM" id="SSF51197">
    <property type="entry name" value="Clavaminate synthase-like"/>
    <property type="match status" value="1"/>
</dbReference>
<reference evidence="2 3" key="1">
    <citation type="submission" date="2016-07" db="EMBL/GenBank/DDBJ databases">
        <title>Pervasive Adenine N6-methylation of Active Genes in Fungi.</title>
        <authorList>
            <consortium name="DOE Joint Genome Institute"/>
            <person name="Mondo S.J."/>
            <person name="Dannebaum R.O."/>
            <person name="Kuo R.C."/>
            <person name="Labutti K."/>
            <person name="Haridas S."/>
            <person name="Kuo A."/>
            <person name="Salamov A."/>
            <person name="Ahrendt S.R."/>
            <person name="Lipzen A."/>
            <person name="Sullivan W."/>
            <person name="Andreopoulos W.B."/>
            <person name="Clum A."/>
            <person name="Lindquist E."/>
            <person name="Daum C."/>
            <person name="Ramamoorthy G.K."/>
            <person name="Gryganskyi A."/>
            <person name="Culley D."/>
            <person name="Magnuson J.K."/>
            <person name="James T.Y."/>
            <person name="O'Malley M.A."/>
            <person name="Stajich J.E."/>
            <person name="Spatafora J.W."/>
            <person name="Visel A."/>
            <person name="Grigoriev I.V."/>
        </authorList>
    </citation>
    <scope>NUCLEOTIDE SEQUENCE [LARGE SCALE GENOMIC DNA]</scope>
    <source>
        <strain evidence="2 3">JEL800</strain>
    </source>
</reference>
<feature type="compositionally biased region" description="Basic residues" evidence="1">
    <location>
        <begin position="14"/>
        <end position="29"/>
    </location>
</feature>
<evidence type="ECO:0000256" key="1">
    <source>
        <dbReference type="SAM" id="MobiDB-lite"/>
    </source>
</evidence>
<dbReference type="AlphaFoldDB" id="A0A1Y2CWW6"/>
<evidence type="ECO:0000313" key="3">
    <source>
        <dbReference type="Proteomes" id="UP000193642"/>
    </source>
</evidence>
<dbReference type="Gene3D" id="2.60.120.620">
    <property type="entry name" value="q2cbj1_9rhob like domain"/>
    <property type="match status" value="1"/>
</dbReference>
<sequence>MLQPTTTKTTTDTKKRKPTSNQARAKKPRAAAVPVADRVQIEVEAAACKSKVTVSPTMRTCSTATHSFNQMKKALETDGFLCVKGLVPVEAVTAANNKVLAFLRENGFIASDTVDGIAKNLGDKSPNLLQQQQLAFSEPVREATAHPAVVELLAHLLDSTDSPDFPGIRQELGVSESSQKAKPPPPHYLYPQSPKFHILGSVPCPRENVQVRIWTECILELALKEF</sequence>
<name>A0A1Y2CWW6_9FUNG</name>
<dbReference type="Proteomes" id="UP000193642">
    <property type="component" value="Unassembled WGS sequence"/>
</dbReference>
<organism evidence="2 3">
    <name type="scientific">Rhizoclosmatium globosum</name>
    <dbReference type="NCBI Taxonomy" id="329046"/>
    <lineage>
        <taxon>Eukaryota</taxon>
        <taxon>Fungi</taxon>
        <taxon>Fungi incertae sedis</taxon>
        <taxon>Chytridiomycota</taxon>
        <taxon>Chytridiomycota incertae sedis</taxon>
        <taxon>Chytridiomycetes</taxon>
        <taxon>Chytridiales</taxon>
        <taxon>Chytriomycetaceae</taxon>
        <taxon>Rhizoclosmatium</taxon>
    </lineage>
</organism>